<evidence type="ECO:0000313" key="2">
    <source>
        <dbReference type="Proteomes" id="UP000299102"/>
    </source>
</evidence>
<dbReference type="EMBL" id="BGZK01000380">
    <property type="protein sequence ID" value="GBP40331.1"/>
    <property type="molecule type" value="Genomic_DNA"/>
</dbReference>
<proteinExistence type="predicted"/>
<name>A0A4C1VNT8_EUMVA</name>
<evidence type="ECO:0000313" key="1">
    <source>
        <dbReference type="EMBL" id="GBP40331.1"/>
    </source>
</evidence>
<gene>
    <name evidence="1" type="ORF">EVAR_86477_1</name>
</gene>
<reference evidence="1 2" key="1">
    <citation type="journal article" date="2019" name="Commun. Biol.">
        <title>The bagworm genome reveals a unique fibroin gene that provides high tensile strength.</title>
        <authorList>
            <person name="Kono N."/>
            <person name="Nakamura H."/>
            <person name="Ohtoshi R."/>
            <person name="Tomita M."/>
            <person name="Numata K."/>
            <person name="Arakawa K."/>
        </authorList>
    </citation>
    <scope>NUCLEOTIDE SEQUENCE [LARGE SCALE GENOMIC DNA]</scope>
</reference>
<organism evidence="1 2">
    <name type="scientific">Eumeta variegata</name>
    <name type="common">Bagworm moth</name>
    <name type="synonym">Eumeta japonica</name>
    <dbReference type="NCBI Taxonomy" id="151549"/>
    <lineage>
        <taxon>Eukaryota</taxon>
        <taxon>Metazoa</taxon>
        <taxon>Ecdysozoa</taxon>
        <taxon>Arthropoda</taxon>
        <taxon>Hexapoda</taxon>
        <taxon>Insecta</taxon>
        <taxon>Pterygota</taxon>
        <taxon>Neoptera</taxon>
        <taxon>Endopterygota</taxon>
        <taxon>Lepidoptera</taxon>
        <taxon>Glossata</taxon>
        <taxon>Ditrysia</taxon>
        <taxon>Tineoidea</taxon>
        <taxon>Psychidae</taxon>
        <taxon>Oiketicinae</taxon>
        <taxon>Eumeta</taxon>
    </lineage>
</organism>
<accession>A0A4C1VNT8</accession>
<sequence length="139" mass="15792">MWNWQSKVPVPVPAKAKLLVHIKFHLSLQKKKKSLPFLALACDRTVVSERTTAIITSSLSKGVGIISSNDTSGVIDRSKLRLERTKVRSALQNADRDKMIRGIYFDGRKDKTLVSIQKEGKFYKKSYRRPLCDFVGARK</sequence>
<dbReference type="AlphaFoldDB" id="A0A4C1VNT8"/>
<dbReference type="Proteomes" id="UP000299102">
    <property type="component" value="Unassembled WGS sequence"/>
</dbReference>
<dbReference type="OrthoDB" id="6617942at2759"/>
<protein>
    <submittedName>
        <fullName evidence="1">Uncharacterized protein</fullName>
    </submittedName>
</protein>
<keyword evidence="2" id="KW-1185">Reference proteome</keyword>
<comment type="caution">
    <text evidence="1">The sequence shown here is derived from an EMBL/GenBank/DDBJ whole genome shotgun (WGS) entry which is preliminary data.</text>
</comment>